<gene>
    <name evidence="3" type="ORF">DXU93_08775</name>
</gene>
<evidence type="ECO:0000313" key="3">
    <source>
        <dbReference type="EMBL" id="RFC54074.1"/>
    </source>
</evidence>
<dbReference type="Proteomes" id="UP000257127">
    <property type="component" value="Unassembled WGS sequence"/>
</dbReference>
<dbReference type="InterPro" id="IPR013320">
    <property type="entry name" value="ConA-like_dom_sf"/>
</dbReference>
<name>A0A3E1EWZ0_9FLAO</name>
<sequence length="464" mass="50883">MKLAGCLATNNTLHMKTHLHILLLILLSSGLGFKALAQTQCTPTDAPFYEAFDSGIIPQCWENLSSIVHTSPENFWMFNDQGDYGSANNGRSVGTFAKADGSNPNPDSLMLISPEINLTPLTTPYLSFEWYSDNTNYPGDNNPLIIDVYDGTTWTNLDTLSGDSTAWLFQNYDLSAFMNQTIQVRFMVNQTLTSNHPIYNDILLDEVRIDNCVSTTGQDGSATVCITGDLVNLDDSIIVKPNGGGYWSYPSQPNLVYGAGFDVSTLNPGGTYEVFYIERLVCYDTTVATITFYSYDQAGNNGQGQVCENEPVGLFSFLSGNSSLGGTWYDFIGNQVAGSMVTAPGIPGSYDYLYVVENTNCDDDTAVVNLNVFECGLGIDNNAFNQISIAPNPATTHINIQNSFNVSALKFEMLDMNGRTVRLENSALNNTGKVTLSIDHLEKGIYTLRIYNTDESKTFKVVKQ</sequence>
<dbReference type="NCBIfam" id="TIGR04183">
    <property type="entry name" value="Por_Secre_tail"/>
    <property type="match status" value="1"/>
</dbReference>
<evidence type="ECO:0000313" key="4">
    <source>
        <dbReference type="Proteomes" id="UP000257127"/>
    </source>
</evidence>
<evidence type="ECO:0000256" key="1">
    <source>
        <dbReference type="ARBA" id="ARBA00022729"/>
    </source>
</evidence>
<keyword evidence="4" id="KW-1185">Reference proteome</keyword>
<dbReference type="AlphaFoldDB" id="A0A3E1EWZ0"/>
<protein>
    <submittedName>
        <fullName evidence="3">T9SS C-terminal target domain-containing protein</fullName>
    </submittedName>
</protein>
<dbReference type="GO" id="GO:0005975">
    <property type="term" value="P:carbohydrate metabolic process"/>
    <property type="evidence" value="ECO:0007669"/>
    <property type="project" value="UniProtKB-ARBA"/>
</dbReference>
<evidence type="ECO:0000259" key="2">
    <source>
        <dbReference type="Pfam" id="PF18962"/>
    </source>
</evidence>
<feature type="domain" description="Secretion system C-terminal sorting" evidence="2">
    <location>
        <begin position="390"/>
        <end position="461"/>
    </location>
</feature>
<dbReference type="GO" id="GO:0004553">
    <property type="term" value="F:hydrolase activity, hydrolyzing O-glycosyl compounds"/>
    <property type="evidence" value="ECO:0007669"/>
    <property type="project" value="UniProtKB-ARBA"/>
</dbReference>
<reference evidence="3 4" key="1">
    <citation type="submission" date="2018-08" db="EMBL/GenBank/DDBJ databases">
        <title>The draft genome squence of Brumimicrobium sp. N62.</title>
        <authorList>
            <person name="Du Z.-J."/>
            <person name="Luo H.-R."/>
        </authorList>
    </citation>
    <scope>NUCLEOTIDE SEQUENCE [LARGE SCALE GENOMIC DNA]</scope>
    <source>
        <strain evidence="3 4">N62</strain>
    </source>
</reference>
<dbReference type="SUPFAM" id="SSF49899">
    <property type="entry name" value="Concanavalin A-like lectins/glucanases"/>
    <property type="match status" value="1"/>
</dbReference>
<dbReference type="Gene3D" id="2.60.120.200">
    <property type="match status" value="1"/>
</dbReference>
<keyword evidence="1" id="KW-0732">Signal</keyword>
<dbReference type="EMBL" id="QURB01000005">
    <property type="protein sequence ID" value="RFC54074.1"/>
    <property type="molecule type" value="Genomic_DNA"/>
</dbReference>
<dbReference type="InterPro" id="IPR026444">
    <property type="entry name" value="Secre_tail"/>
</dbReference>
<dbReference type="OrthoDB" id="869215at2"/>
<dbReference type="Pfam" id="PF18962">
    <property type="entry name" value="Por_Secre_tail"/>
    <property type="match status" value="1"/>
</dbReference>
<proteinExistence type="predicted"/>
<accession>A0A3E1EWZ0</accession>
<organism evidence="3 4">
    <name type="scientific">Brumimicrobium aurantiacum</name>
    <dbReference type="NCBI Taxonomy" id="1737063"/>
    <lineage>
        <taxon>Bacteria</taxon>
        <taxon>Pseudomonadati</taxon>
        <taxon>Bacteroidota</taxon>
        <taxon>Flavobacteriia</taxon>
        <taxon>Flavobacteriales</taxon>
        <taxon>Crocinitomicaceae</taxon>
        <taxon>Brumimicrobium</taxon>
    </lineage>
</organism>
<comment type="caution">
    <text evidence="3">The sequence shown here is derived from an EMBL/GenBank/DDBJ whole genome shotgun (WGS) entry which is preliminary data.</text>
</comment>